<evidence type="ECO:0008006" key="4">
    <source>
        <dbReference type="Google" id="ProtNLM"/>
    </source>
</evidence>
<dbReference type="KEGG" id="haby:HLVA_20070"/>
<evidence type="ECO:0000313" key="2">
    <source>
        <dbReference type="EMBL" id="BDU51438.1"/>
    </source>
</evidence>
<keyword evidence="1" id="KW-0472">Membrane</keyword>
<sequence length="195" mass="22005">MKNSGSSVIIVIFFMIVLIIIGIGISSIADKGLESGISTEQINIDDANADGISNVVMEEQISTGDDNWSQDLTDNPGHKMSKVKTYIFVNNKIKEFTFKMKEIPGETITNISKIYITVIERNINANWELDYIKKEESSLTVIDDTKAGETLTKSYISQENGELNKEYKIKLKSGFNGELTNRDKVYKVIIRIFYE</sequence>
<organism evidence="2 3">
    <name type="scientific">Haliovirga abyssi</name>
    <dbReference type="NCBI Taxonomy" id="2996794"/>
    <lineage>
        <taxon>Bacteria</taxon>
        <taxon>Fusobacteriati</taxon>
        <taxon>Fusobacteriota</taxon>
        <taxon>Fusobacteriia</taxon>
        <taxon>Fusobacteriales</taxon>
        <taxon>Haliovirgaceae</taxon>
        <taxon>Haliovirga</taxon>
    </lineage>
</organism>
<gene>
    <name evidence="2" type="ORF">HLVA_20070</name>
</gene>
<dbReference type="RefSeq" id="WP_307904328.1">
    <property type="nucleotide sequence ID" value="NZ_AP027059.1"/>
</dbReference>
<evidence type="ECO:0000256" key="1">
    <source>
        <dbReference type="SAM" id="Phobius"/>
    </source>
</evidence>
<keyword evidence="1" id="KW-0812">Transmembrane</keyword>
<accession>A0AAU9D9W8</accession>
<keyword evidence="1" id="KW-1133">Transmembrane helix</keyword>
<keyword evidence="3" id="KW-1185">Reference proteome</keyword>
<evidence type="ECO:0000313" key="3">
    <source>
        <dbReference type="Proteomes" id="UP001321582"/>
    </source>
</evidence>
<dbReference type="EMBL" id="AP027059">
    <property type="protein sequence ID" value="BDU51438.1"/>
    <property type="molecule type" value="Genomic_DNA"/>
</dbReference>
<protein>
    <recommendedName>
        <fullName evidence="4">Type 4 fimbrial biogenesis protein PilX N-terminal domain-containing protein</fullName>
    </recommendedName>
</protein>
<reference evidence="2 3" key="1">
    <citation type="submission" date="2022-11" db="EMBL/GenBank/DDBJ databases">
        <title>Haliovirga abyssi gen. nov., sp. nov., a mesophilic fermentative bacterium isolated from the Iheya North hydrothermal field and the proposal of Haliovirgaceae fam. nov.</title>
        <authorList>
            <person name="Miyazaki U."/>
            <person name="Tame A."/>
            <person name="Miyazaki J."/>
            <person name="Takai K."/>
            <person name="Sawayama S."/>
            <person name="Kitajima M."/>
            <person name="Okamoto A."/>
            <person name="Nakagawa S."/>
        </authorList>
    </citation>
    <scope>NUCLEOTIDE SEQUENCE [LARGE SCALE GENOMIC DNA]</scope>
    <source>
        <strain evidence="2 3">IC12</strain>
    </source>
</reference>
<feature type="transmembrane region" description="Helical" evidence="1">
    <location>
        <begin position="7"/>
        <end position="29"/>
    </location>
</feature>
<name>A0AAU9D9W8_9FUSO</name>
<dbReference type="Proteomes" id="UP001321582">
    <property type="component" value="Chromosome"/>
</dbReference>
<proteinExistence type="predicted"/>
<dbReference type="AlphaFoldDB" id="A0AAU9D9W8"/>